<feature type="transmembrane region" description="Helical" evidence="1">
    <location>
        <begin position="78"/>
        <end position="96"/>
    </location>
</feature>
<protein>
    <submittedName>
        <fullName evidence="2">Uncharacterized protein</fullName>
    </submittedName>
</protein>
<geneLocation type="plasmid" evidence="2">
    <name>pPK_RT811</name>
</geneLocation>
<keyword evidence="1" id="KW-0812">Transmembrane</keyword>
<feature type="transmembrane region" description="Helical" evidence="1">
    <location>
        <begin position="51"/>
        <end position="71"/>
    </location>
</feature>
<sequence length="142" mass="15715">MGEVVALPAGKTRRIHVKRIKAQEEAAAHDKAPGRPFKQRLRSFGAGCVRLTSAMLKALCWMITGACASALQAFRRPVRIICTLFAMAMAGSVVIQSMNHWKDPLITTWSICGFVFFLALIALYDSFIVSLFNVTRRIKQSG</sequence>
<keyword evidence="1" id="KW-1133">Transmembrane helix</keyword>
<dbReference type="EMBL" id="KX009064">
    <property type="protein sequence ID" value="ARO45321.1"/>
    <property type="molecule type" value="Genomic_DNA"/>
</dbReference>
<reference evidence="2" key="1">
    <citation type="submission" date="2016-03" db="EMBL/GenBank/DDBJ databases">
        <title>The evolution of Pseudomonas syringae pv. actinidiae in New Zealand.</title>
        <authorList>
            <person name="Taiaroa G."/>
            <person name="Poulter R.T.M."/>
            <person name="Lamont I."/>
            <person name="Stockwell P."/>
            <person name="Butler M.I."/>
        </authorList>
    </citation>
    <scope>NUCLEOTIDE SEQUENCE</scope>
    <source>
        <strain evidence="2">RT811</strain>
        <plasmid evidence="2">pPK_RT811</plasmid>
    </source>
</reference>
<feature type="transmembrane region" description="Helical" evidence="1">
    <location>
        <begin position="108"/>
        <end position="132"/>
    </location>
</feature>
<evidence type="ECO:0000256" key="1">
    <source>
        <dbReference type="SAM" id="Phobius"/>
    </source>
</evidence>
<dbReference type="AlphaFoldDB" id="A0A2P0QFY6"/>
<name>A0A2P0QFY6_PSESF</name>
<organism evidence="2">
    <name type="scientific">Pseudomonas syringae pv. actinidiae</name>
    <dbReference type="NCBI Taxonomy" id="103796"/>
    <lineage>
        <taxon>Bacteria</taxon>
        <taxon>Pseudomonadati</taxon>
        <taxon>Pseudomonadota</taxon>
        <taxon>Gammaproteobacteria</taxon>
        <taxon>Pseudomonadales</taxon>
        <taxon>Pseudomonadaceae</taxon>
        <taxon>Pseudomonas</taxon>
        <taxon>Pseudomonas syringae</taxon>
    </lineage>
</organism>
<keyword evidence="1" id="KW-0472">Membrane</keyword>
<proteinExistence type="predicted"/>
<accession>A0A2P0QFY6</accession>
<dbReference type="RefSeq" id="WP_074321391.1">
    <property type="nucleotide sequence ID" value="NZ_KX009064.1"/>
</dbReference>
<evidence type="ECO:0000313" key="2">
    <source>
        <dbReference type="EMBL" id="ARO45321.1"/>
    </source>
</evidence>
<keyword evidence="2" id="KW-0614">Plasmid</keyword>